<accession>A0A2I4DB52</accession>
<evidence type="ECO:0000256" key="5">
    <source>
        <dbReference type="ARBA" id="ARBA00022989"/>
    </source>
</evidence>
<dbReference type="InterPro" id="IPR012315">
    <property type="entry name" value="KASH"/>
</dbReference>
<dbReference type="InParanoid" id="A0A2I4DB52"/>
<keyword evidence="10" id="KW-0175">Coiled coil</keyword>
<dbReference type="Pfam" id="PF10541">
    <property type="entry name" value="KASH"/>
    <property type="match status" value="1"/>
</dbReference>
<feature type="transmembrane region" description="Helical" evidence="11">
    <location>
        <begin position="197"/>
        <end position="217"/>
    </location>
</feature>
<name>A0A2I4DB52_AUSLI</name>
<keyword evidence="3 9" id="KW-0812">Transmembrane</keyword>
<evidence type="ECO:0000256" key="11">
    <source>
        <dbReference type="SAM" id="Phobius"/>
    </source>
</evidence>
<dbReference type="PANTHER" id="PTHR14514">
    <property type="entry name" value="PKA ANCHORING PROTEIN"/>
    <property type="match status" value="1"/>
</dbReference>
<evidence type="ECO:0000256" key="8">
    <source>
        <dbReference type="ARBA" id="ARBA00046312"/>
    </source>
</evidence>
<evidence type="ECO:0000256" key="7">
    <source>
        <dbReference type="ARBA" id="ARBA00023242"/>
    </source>
</evidence>
<evidence type="ECO:0000256" key="3">
    <source>
        <dbReference type="ARBA" id="ARBA00022692"/>
    </source>
</evidence>
<evidence type="ECO:0000313" key="14">
    <source>
        <dbReference type="RefSeq" id="XP_013889480.1"/>
    </source>
</evidence>
<comment type="subcellular location">
    <subcellularLocation>
        <location evidence="8">Nucleus outer membrane</location>
        <topology evidence="8">Single-pass type IV membrane protein</topology>
    </subcellularLocation>
</comment>
<dbReference type="PANTHER" id="PTHR14514:SF4">
    <property type="entry name" value="NESPRIN-2"/>
    <property type="match status" value="1"/>
</dbReference>
<dbReference type="KEGG" id="alim:106536707"/>
<dbReference type="PROSITE" id="PS51049">
    <property type="entry name" value="KASH"/>
    <property type="match status" value="1"/>
</dbReference>
<evidence type="ECO:0000313" key="13">
    <source>
        <dbReference type="Proteomes" id="UP000192220"/>
    </source>
</evidence>
<feature type="topological domain" description="Cytoplasmic" evidence="9">
    <location>
        <begin position="1"/>
        <end position="196"/>
    </location>
</feature>
<evidence type="ECO:0000256" key="6">
    <source>
        <dbReference type="ARBA" id="ARBA00023136"/>
    </source>
</evidence>
<keyword evidence="6 9" id="KW-0472">Membrane</keyword>
<keyword evidence="7" id="KW-0539">Nucleus</keyword>
<gene>
    <name evidence="14" type="primary">LOC106536707</name>
</gene>
<keyword evidence="4" id="KW-0677">Repeat</keyword>
<protein>
    <submittedName>
        <fullName evidence="14">Nesprin-2</fullName>
    </submittedName>
</protein>
<evidence type="ECO:0000259" key="12">
    <source>
        <dbReference type="PROSITE" id="PS51049"/>
    </source>
</evidence>
<reference evidence="14" key="1">
    <citation type="submission" date="2025-08" db="UniProtKB">
        <authorList>
            <consortium name="RefSeq"/>
        </authorList>
    </citation>
    <scope>IDENTIFICATION</scope>
    <source>
        <strain evidence="14">Quisiro</strain>
    </source>
</reference>
<dbReference type="Gene3D" id="1.20.58.60">
    <property type="match status" value="1"/>
</dbReference>
<dbReference type="GeneID" id="106536707"/>
<proteinExistence type="inferred from homology"/>
<evidence type="ECO:0000256" key="9">
    <source>
        <dbReference type="PROSITE-ProRule" id="PRU00385"/>
    </source>
</evidence>
<keyword evidence="2" id="KW-0597">Phosphoprotein</keyword>
<dbReference type="GO" id="GO:0005640">
    <property type="term" value="C:nuclear outer membrane"/>
    <property type="evidence" value="ECO:0007669"/>
    <property type="project" value="UniProtKB-SubCell"/>
</dbReference>
<dbReference type="Proteomes" id="UP000192220">
    <property type="component" value="Unplaced"/>
</dbReference>
<dbReference type="RefSeq" id="XP_013889480.1">
    <property type="nucleotide sequence ID" value="XM_014034026.1"/>
</dbReference>
<keyword evidence="13" id="KW-1185">Reference proteome</keyword>
<dbReference type="AlphaFoldDB" id="A0A2I4DB52"/>
<evidence type="ECO:0000256" key="1">
    <source>
        <dbReference type="ARBA" id="ARBA00008619"/>
    </source>
</evidence>
<comment type="similarity">
    <text evidence="1">Belongs to the nesprin family.</text>
</comment>
<dbReference type="SUPFAM" id="SSF46966">
    <property type="entry name" value="Spectrin repeat"/>
    <property type="match status" value="1"/>
</dbReference>
<feature type="topological domain" description="Perinuclear space" evidence="9">
    <location>
        <begin position="220"/>
        <end position="253"/>
    </location>
</feature>
<feature type="coiled-coil region" evidence="10">
    <location>
        <begin position="94"/>
        <end position="172"/>
    </location>
</feature>
<keyword evidence="5 11" id="KW-1133">Transmembrane helix</keyword>
<feature type="non-terminal residue" evidence="14">
    <location>
        <position position="253"/>
    </location>
</feature>
<evidence type="ECO:0000256" key="10">
    <source>
        <dbReference type="SAM" id="Coils"/>
    </source>
</evidence>
<dbReference type="SMART" id="SM01249">
    <property type="entry name" value="KASH"/>
    <property type="match status" value="1"/>
</dbReference>
<feature type="domain" description="KASH" evidence="12">
    <location>
        <begin position="188"/>
        <end position="249"/>
    </location>
</feature>
<evidence type="ECO:0000256" key="2">
    <source>
        <dbReference type="ARBA" id="ARBA00022553"/>
    </source>
</evidence>
<dbReference type="OrthoDB" id="18853at2759"/>
<evidence type="ECO:0000256" key="4">
    <source>
        <dbReference type="ARBA" id="ARBA00022737"/>
    </source>
</evidence>
<dbReference type="STRING" id="52670.A0A2I4DB52"/>
<organism evidence="13 14">
    <name type="scientific">Austrofundulus limnaeus</name>
    <name type="common">Annual killifish</name>
    <dbReference type="NCBI Taxonomy" id="52670"/>
    <lineage>
        <taxon>Eukaryota</taxon>
        <taxon>Metazoa</taxon>
        <taxon>Chordata</taxon>
        <taxon>Craniata</taxon>
        <taxon>Vertebrata</taxon>
        <taxon>Euteleostomi</taxon>
        <taxon>Actinopterygii</taxon>
        <taxon>Neopterygii</taxon>
        <taxon>Teleostei</taxon>
        <taxon>Neoteleostei</taxon>
        <taxon>Acanthomorphata</taxon>
        <taxon>Ovalentaria</taxon>
        <taxon>Atherinomorphae</taxon>
        <taxon>Cyprinodontiformes</taxon>
        <taxon>Rivulidae</taxon>
        <taxon>Austrofundulus</taxon>
    </lineage>
</organism>
<sequence length="253" mass="29325">MKELEAQAKQLKDLERVFSHYEPTMLKVGLQDQRTDWSRACSALHRWDTCLRRKLLCCQEFHQSLDSLLLWLAHTESWCHAVDVKHLQTSDEALRLHDNTLMALQEELRGQQSQHTSLWTLWSLLRPRDTAEDQQDVQEKLHVTSNKLKQLRKRVEQDHHNLQQRLESEAANSSLTGPCSARETRGTSSFFCRLLRVVLPLQLLLLLLLLLLLHCLIPLSDRDPSCSVANNFAHSFYPMLHYTNGPPAHMTPP</sequence>